<gene>
    <name evidence="2" type="ORF">FYK34_07575</name>
</gene>
<evidence type="ECO:0000313" key="2">
    <source>
        <dbReference type="EMBL" id="QEL55434.1"/>
    </source>
</evidence>
<name>A0A5C1DF71_9NEIS</name>
<dbReference type="NCBIfam" id="TIGR02117">
    <property type="entry name" value="chp_urease_rgn"/>
    <property type="match status" value="1"/>
</dbReference>
<dbReference type="Pfam" id="PF09601">
    <property type="entry name" value="DUF2459"/>
    <property type="match status" value="1"/>
</dbReference>
<protein>
    <submittedName>
        <fullName evidence="2">TIGR02117 family protein</fullName>
    </submittedName>
</protein>
<dbReference type="KEGG" id="chrm:FYK34_07575"/>
<dbReference type="Proteomes" id="UP000322079">
    <property type="component" value="Chromosome"/>
</dbReference>
<evidence type="ECO:0000256" key="1">
    <source>
        <dbReference type="SAM" id="Phobius"/>
    </source>
</evidence>
<feature type="transmembrane region" description="Helical" evidence="1">
    <location>
        <begin position="50"/>
        <end position="71"/>
    </location>
</feature>
<reference evidence="2 3" key="1">
    <citation type="submission" date="2019-08" db="EMBL/GenBank/DDBJ databases">
        <title>Chromobacterium paludis, a novel bacterium isolated from a Maryland marsh pond.</title>
        <authorList>
            <person name="Blackburn M.B."/>
            <person name="Gundersen-Rindal D.E."/>
        </authorList>
    </citation>
    <scope>NUCLEOTIDE SEQUENCE [LARGE SCALE GENOMIC DNA]</scope>
    <source>
        <strain evidence="3">IIBBL 257-1</strain>
    </source>
</reference>
<organism evidence="2 3">
    <name type="scientific">Chromobacterium paludis</name>
    <dbReference type="NCBI Taxonomy" id="2605945"/>
    <lineage>
        <taxon>Bacteria</taxon>
        <taxon>Pseudomonadati</taxon>
        <taxon>Pseudomonadota</taxon>
        <taxon>Betaproteobacteria</taxon>
        <taxon>Neisseriales</taxon>
        <taxon>Chromobacteriaceae</taxon>
        <taxon>Chromobacterium</taxon>
    </lineage>
</organism>
<dbReference type="EMBL" id="CP043473">
    <property type="protein sequence ID" value="QEL55434.1"/>
    <property type="molecule type" value="Genomic_DNA"/>
</dbReference>
<evidence type="ECO:0000313" key="3">
    <source>
        <dbReference type="Proteomes" id="UP000322079"/>
    </source>
</evidence>
<keyword evidence="3" id="KW-1185">Reference proteome</keyword>
<sequence length="263" mass="28864">MSITNVNAPHSGRISFAWQGAALKSQAHQCHHARCSTSRLPMIRRLLPRALLGFLILIAGYLAAALVLGILPNQRDYAPPASGVPVYLDSNGVHISLVMPVSAAGVDWRARFPVQHIARPDRFGASPYVAVGWGSRTFFLETQHWSDLTPGKALAALAHDEAVLHVEYQPQPTVGKDTRRLLLSPEQYHRLAAYIESSVQQTPAGQAQWLSAYRYDANDAFYAAQGHYSPLTTCNQWVRDALAAAGVCTALWSPFAQALFWHA</sequence>
<proteinExistence type="predicted"/>
<dbReference type="InterPro" id="IPR011727">
    <property type="entry name" value="CHP02117"/>
</dbReference>
<keyword evidence="1" id="KW-0472">Membrane</keyword>
<accession>A0A5C1DF71</accession>
<keyword evidence="1" id="KW-0812">Transmembrane</keyword>
<keyword evidence="1" id="KW-1133">Transmembrane helix</keyword>
<dbReference type="AlphaFoldDB" id="A0A5C1DF71"/>